<dbReference type="STRING" id="597456.A0A0L7R162"/>
<keyword evidence="1" id="KW-0489">Methyltransferase</keyword>
<evidence type="ECO:0000313" key="1">
    <source>
        <dbReference type="EMBL" id="KOC64605.1"/>
    </source>
</evidence>
<protein>
    <submittedName>
        <fullName evidence="1">Histone-lysine N-methyltransferase SETMAR</fullName>
    </submittedName>
</protein>
<dbReference type="GO" id="GO:0003676">
    <property type="term" value="F:nucleic acid binding"/>
    <property type="evidence" value="ECO:0007669"/>
    <property type="project" value="InterPro"/>
</dbReference>
<proteinExistence type="predicted"/>
<dbReference type="EMBL" id="KQ414668">
    <property type="protein sequence ID" value="KOC64605.1"/>
    <property type="molecule type" value="Genomic_DNA"/>
</dbReference>
<dbReference type="InterPro" id="IPR052709">
    <property type="entry name" value="Transposase-MT_Hybrid"/>
</dbReference>
<dbReference type="InterPro" id="IPR036397">
    <property type="entry name" value="RNaseH_sf"/>
</dbReference>
<gene>
    <name evidence="1" type="ORF">WH47_12069</name>
</gene>
<dbReference type="Gene3D" id="3.30.420.10">
    <property type="entry name" value="Ribonuclease H-like superfamily/Ribonuclease H"/>
    <property type="match status" value="1"/>
</dbReference>
<dbReference type="PANTHER" id="PTHR46060">
    <property type="entry name" value="MARINER MOS1 TRANSPOSASE-LIKE PROTEIN"/>
    <property type="match status" value="1"/>
</dbReference>
<dbReference type="GO" id="GO:0032259">
    <property type="term" value="P:methylation"/>
    <property type="evidence" value="ECO:0007669"/>
    <property type="project" value="UniProtKB-KW"/>
</dbReference>
<accession>A0A0L7R162</accession>
<keyword evidence="2" id="KW-1185">Reference proteome</keyword>
<sequence>MKSLIQTCRYCAHCQLEKLREVKRPGLLNRRKMILHHDNAESHVALNVQNKLREFGWEILLHPPCSLETVASDYHLFRVKYYESDAKIKTAVNSSFASKTQDF</sequence>
<reference evidence="1 2" key="1">
    <citation type="submission" date="2015-07" db="EMBL/GenBank/DDBJ databases">
        <title>The genome of Habropoda laboriosa.</title>
        <authorList>
            <person name="Pan H."/>
            <person name="Kapheim K."/>
        </authorList>
    </citation>
    <scope>NUCLEOTIDE SEQUENCE [LARGE SCALE GENOMIC DNA]</scope>
    <source>
        <strain evidence="1">0110345459</strain>
    </source>
</reference>
<organism evidence="1 2">
    <name type="scientific">Habropoda laboriosa</name>
    <dbReference type="NCBI Taxonomy" id="597456"/>
    <lineage>
        <taxon>Eukaryota</taxon>
        <taxon>Metazoa</taxon>
        <taxon>Ecdysozoa</taxon>
        <taxon>Arthropoda</taxon>
        <taxon>Hexapoda</taxon>
        <taxon>Insecta</taxon>
        <taxon>Pterygota</taxon>
        <taxon>Neoptera</taxon>
        <taxon>Endopterygota</taxon>
        <taxon>Hymenoptera</taxon>
        <taxon>Apocrita</taxon>
        <taxon>Aculeata</taxon>
        <taxon>Apoidea</taxon>
        <taxon>Anthophila</taxon>
        <taxon>Apidae</taxon>
        <taxon>Habropoda</taxon>
    </lineage>
</organism>
<dbReference type="PANTHER" id="PTHR46060:SF1">
    <property type="entry name" value="MARINER MOS1 TRANSPOSASE-LIKE PROTEIN"/>
    <property type="match status" value="1"/>
</dbReference>
<dbReference type="AlphaFoldDB" id="A0A0L7R162"/>
<dbReference type="GO" id="GO:0008168">
    <property type="term" value="F:methyltransferase activity"/>
    <property type="evidence" value="ECO:0007669"/>
    <property type="project" value="UniProtKB-KW"/>
</dbReference>
<dbReference type="Proteomes" id="UP000053825">
    <property type="component" value="Unassembled WGS sequence"/>
</dbReference>
<evidence type="ECO:0000313" key="2">
    <source>
        <dbReference type="Proteomes" id="UP000053825"/>
    </source>
</evidence>
<keyword evidence="1" id="KW-0808">Transferase</keyword>
<name>A0A0L7R162_9HYME</name>